<dbReference type="KEGG" id="mcos:GM418_10660"/>
<evidence type="ECO:0000259" key="1">
    <source>
        <dbReference type="Pfam" id="PF09603"/>
    </source>
</evidence>
<dbReference type="AlphaFoldDB" id="A0A6I6JNS5"/>
<sequence length="368" mass="40904">MKKIFQIFLFVFLVIIMVQCRKEKMIGSDPIELSYIVTDVSAYAAYDGAINLSVTGGIPPYGFFWSNGEVTEDIDSLDGGIYVIIVTDKLHQIKADTIEVLQPDPDSIILRYEINYPTTNEGNDGSVILTVKGGYPPYSYLWSTGSQSKDIFGLSADLYTVTVTDSLGLTRTDTISLQDFIVDVEGNSYGTITIGNQTWMKQNLRVQHTAGGEEVESFVYRNRDSLAGSYGRLYTWEAAMNGSNEDGAQGICPDGWHIPTDEEYKILEMALGMTQQDADKSNTWRGTDVGTKLKFGGSSGFDALLSGRMKGDETYSYMDKIEYLWTSTESGSEKAWQRTLDKDADDIGRFNSAPKNYAFSVRCLKNDN</sequence>
<accession>A0A6I6JNS5</accession>
<dbReference type="Gene3D" id="2.60.40.740">
    <property type="match status" value="1"/>
</dbReference>
<dbReference type="NCBIfam" id="TIGR02145">
    <property type="entry name" value="Fib_succ_major"/>
    <property type="match status" value="1"/>
</dbReference>
<dbReference type="Pfam" id="PF13573">
    <property type="entry name" value="SprB"/>
    <property type="match status" value="2"/>
</dbReference>
<keyword evidence="3" id="KW-1185">Reference proteome</keyword>
<evidence type="ECO:0000313" key="3">
    <source>
        <dbReference type="Proteomes" id="UP000428260"/>
    </source>
</evidence>
<dbReference type="Pfam" id="PF09603">
    <property type="entry name" value="Fib_succ_major"/>
    <property type="match status" value="1"/>
</dbReference>
<dbReference type="Proteomes" id="UP000428260">
    <property type="component" value="Chromosome"/>
</dbReference>
<reference evidence="2 3" key="1">
    <citation type="submission" date="2019-11" db="EMBL/GenBank/DDBJ databases">
        <authorList>
            <person name="Zheng R.K."/>
            <person name="Sun C.M."/>
        </authorList>
    </citation>
    <scope>NUCLEOTIDE SEQUENCE [LARGE SCALE GENOMIC DNA]</scope>
    <source>
        <strain evidence="2 3">WC007</strain>
    </source>
</reference>
<organism evidence="2 3">
    <name type="scientific">Maribellus comscasis</name>
    <dbReference type="NCBI Taxonomy" id="2681766"/>
    <lineage>
        <taxon>Bacteria</taxon>
        <taxon>Pseudomonadati</taxon>
        <taxon>Bacteroidota</taxon>
        <taxon>Bacteroidia</taxon>
        <taxon>Marinilabiliales</taxon>
        <taxon>Prolixibacteraceae</taxon>
        <taxon>Maribellus</taxon>
    </lineage>
</organism>
<dbReference type="RefSeq" id="WP_158865885.1">
    <property type="nucleotide sequence ID" value="NZ_CP046401.1"/>
</dbReference>
<dbReference type="EMBL" id="CP046401">
    <property type="protein sequence ID" value="QGY44101.1"/>
    <property type="molecule type" value="Genomic_DNA"/>
</dbReference>
<protein>
    <recommendedName>
        <fullName evidence="1">Fibrobacter succinogenes major paralogous domain-containing protein</fullName>
    </recommendedName>
</protein>
<proteinExistence type="predicted"/>
<feature type="domain" description="Fibrobacter succinogenes major paralogous" evidence="1">
    <location>
        <begin position="192"/>
        <end position="365"/>
    </location>
</feature>
<dbReference type="InterPro" id="IPR011871">
    <property type="entry name" value="Fib_succ_major"/>
</dbReference>
<name>A0A6I6JNS5_9BACT</name>
<evidence type="ECO:0000313" key="2">
    <source>
        <dbReference type="EMBL" id="QGY44101.1"/>
    </source>
</evidence>
<dbReference type="InterPro" id="IPR025667">
    <property type="entry name" value="SprB_repeat"/>
</dbReference>
<gene>
    <name evidence="2" type="ORF">GM418_10660</name>
</gene>